<dbReference type="EMBL" id="CAFBOW010000042">
    <property type="protein sequence ID" value="CAB4993931.1"/>
    <property type="molecule type" value="Genomic_DNA"/>
</dbReference>
<proteinExistence type="predicted"/>
<name>A0A6J7NL31_9ZZZZ</name>
<protein>
    <submittedName>
        <fullName evidence="1">Unannotated protein</fullName>
    </submittedName>
</protein>
<reference evidence="1" key="1">
    <citation type="submission" date="2020-05" db="EMBL/GenBank/DDBJ databases">
        <authorList>
            <person name="Chiriac C."/>
            <person name="Salcher M."/>
            <person name="Ghai R."/>
            <person name="Kavagutti S V."/>
        </authorList>
    </citation>
    <scope>NUCLEOTIDE SEQUENCE</scope>
</reference>
<sequence>MTATKITATAPARDSPRLRIASTAGLRPVARNSATKIKTNTWLALASARIKTNALRAPIVATKPK</sequence>
<dbReference type="AlphaFoldDB" id="A0A6J7NL31"/>
<accession>A0A6J7NL31</accession>
<organism evidence="1">
    <name type="scientific">freshwater metagenome</name>
    <dbReference type="NCBI Taxonomy" id="449393"/>
    <lineage>
        <taxon>unclassified sequences</taxon>
        <taxon>metagenomes</taxon>
        <taxon>ecological metagenomes</taxon>
    </lineage>
</organism>
<evidence type="ECO:0000313" key="1">
    <source>
        <dbReference type="EMBL" id="CAB4993931.1"/>
    </source>
</evidence>
<gene>
    <name evidence="1" type="ORF">UFOPK4032_00324</name>
</gene>